<keyword evidence="4" id="KW-1185">Reference proteome</keyword>
<feature type="region of interest" description="Disordered" evidence="2">
    <location>
        <begin position="1"/>
        <end position="20"/>
    </location>
</feature>
<dbReference type="OMA" id="QPSWPVY"/>
<dbReference type="EMBL" id="MOOB01000095">
    <property type="protein sequence ID" value="OQE72619.1"/>
    <property type="molecule type" value="Genomic_DNA"/>
</dbReference>
<evidence type="ECO:0000256" key="1">
    <source>
        <dbReference type="SAM" id="Coils"/>
    </source>
</evidence>
<feature type="region of interest" description="Disordered" evidence="2">
    <location>
        <begin position="260"/>
        <end position="281"/>
    </location>
</feature>
<evidence type="ECO:0000313" key="3">
    <source>
        <dbReference type="EMBL" id="OQE72619.1"/>
    </source>
</evidence>
<name>A0A1V6XBV3_PENNA</name>
<evidence type="ECO:0000256" key="2">
    <source>
        <dbReference type="SAM" id="MobiDB-lite"/>
    </source>
</evidence>
<sequence>MTGHPVRQPRNPAAQVQRQRANSEMFWLLAHTPFGVLTLDMPSRRTTSEAPADTGHGSSESDAAPKRTRCRPTTGHGGPPSGTQGASLHTPLSPSPIAKTSKGKHWSVIHRRCLQGFKDADRERDELLQSIQRLEAEKTQATAKIRQLSDTNDQNLAKIQTLEFQISSLKQQQPDAAQVGSSAGDNLLPILLEVSGNFQYAQSQLEKKIEAEKTAEKNKLTFAGFPASDVLQPSWPVYNGQMGSLGTNSLQSYSLPLTNQQAPTQANHQPLPAASQYIPQF</sequence>
<dbReference type="Proteomes" id="UP000191691">
    <property type="component" value="Unassembled WGS sequence"/>
</dbReference>
<comment type="caution">
    <text evidence="3">The sequence shown here is derived from an EMBL/GenBank/DDBJ whole genome shotgun (WGS) entry which is preliminary data.</text>
</comment>
<dbReference type="AlphaFoldDB" id="A0A1V6XBV3"/>
<organism evidence="3 4">
    <name type="scientific">Penicillium nalgiovense</name>
    <dbReference type="NCBI Taxonomy" id="60175"/>
    <lineage>
        <taxon>Eukaryota</taxon>
        <taxon>Fungi</taxon>
        <taxon>Dikarya</taxon>
        <taxon>Ascomycota</taxon>
        <taxon>Pezizomycotina</taxon>
        <taxon>Eurotiomycetes</taxon>
        <taxon>Eurotiomycetidae</taxon>
        <taxon>Eurotiales</taxon>
        <taxon>Aspergillaceae</taxon>
        <taxon>Penicillium</taxon>
    </lineage>
</organism>
<proteinExistence type="predicted"/>
<reference evidence="4" key="1">
    <citation type="journal article" date="2017" name="Nat. Microbiol.">
        <title>Global analysis of biosynthetic gene clusters reveals vast potential of secondary metabolite production in Penicillium species.</title>
        <authorList>
            <person name="Nielsen J.C."/>
            <person name="Grijseels S."/>
            <person name="Prigent S."/>
            <person name="Ji B."/>
            <person name="Dainat J."/>
            <person name="Nielsen K.F."/>
            <person name="Frisvad J.C."/>
            <person name="Workman M."/>
            <person name="Nielsen J."/>
        </authorList>
    </citation>
    <scope>NUCLEOTIDE SEQUENCE [LARGE SCALE GENOMIC DNA]</scope>
    <source>
        <strain evidence="4">IBT 13039</strain>
    </source>
</reference>
<feature type="coiled-coil region" evidence="1">
    <location>
        <begin position="117"/>
        <end position="151"/>
    </location>
</feature>
<keyword evidence="1" id="KW-0175">Coiled coil</keyword>
<protein>
    <submittedName>
        <fullName evidence="3">Uncharacterized protein</fullName>
    </submittedName>
</protein>
<evidence type="ECO:0000313" key="4">
    <source>
        <dbReference type="Proteomes" id="UP000191691"/>
    </source>
</evidence>
<feature type="region of interest" description="Disordered" evidence="2">
    <location>
        <begin position="37"/>
        <end position="104"/>
    </location>
</feature>
<accession>A0A1V6XBV3</accession>
<gene>
    <name evidence="3" type="ORF">PENNAL_c0095G05207</name>
</gene>